<dbReference type="InterPro" id="IPR008984">
    <property type="entry name" value="SMAD_FHA_dom_sf"/>
</dbReference>
<dbReference type="InterPro" id="IPR000253">
    <property type="entry name" value="FHA_dom"/>
</dbReference>
<accession>A0A841FZD3</accession>
<keyword evidence="4" id="KW-1185">Reference proteome</keyword>
<dbReference type="EMBL" id="JACHGT010000018">
    <property type="protein sequence ID" value="MBB6038727.1"/>
    <property type="molecule type" value="Genomic_DNA"/>
</dbReference>
<reference evidence="3 4" key="1">
    <citation type="submission" date="2020-08" db="EMBL/GenBank/DDBJ databases">
        <title>Genomic Encyclopedia of Type Strains, Phase IV (KMG-IV): sequencing the most valuable type-strain genomes for metagenomic binning, comparative biology and taxonomic classification.</title>
        <authorList>
            <person name="Goeker M."/>
        </authorList>
    </citation>
    <scope>NUCLEOTIDE SEQUENCE [LARGE SCALE GENOMIC DNA]</scope>
    <source>
        <strain evidence="3 4">YIM 65646</strain>
    </source>
</reference>
<evidence type="ECO:0000256" key="1">
    <source>
        <dbReference type="ARBA" id="ARBA00022553"/>
    </source>
</evidence>
<protein>
    <recommendedName>
        <fullName evidence="2">FHA domain-containing protein</fullName>
    </recommendedName>
</protein>
<evidence type="ECO:0000313" key="4">
    <source>
        <dbReference type="Proteomes" id="UP000548476"/>
    </source>
</evidence>
<dbReference type="SUPFAM" id="SSF49879">
    <property type="entry name" value="SMAD/FHA domain"/>
    <property type="match status" value="1"/>
</dbReference>
<proteinExistence type="predicted"/>
<evidence type="ECO:0000259" key="2">
    <source>
        <dbReference type="PROSITE" id="PS50006"/>
    </source>
</evidence>
<name>A0A841FZD3_9ACTN</name>
<comment type="caution">
    <text evidence="3">The sequence shown here is derived from an EMBL/GenBank/DDBJ whole genome shotgun (WGS) entry which is preliminary data.</text>
</comment>
<feature type="domain" description="FHA" evidence="2">
    <location>
        <begin position="47"/>
        <end position="105"/>
    </location>
</feature>
<keyword evidence="1" id="KW-0597">Phosphoprotein</keyword>
<evidence type="ECO:0000313" key="3">
    <source>
        <dbReference type="EMBL" id="MBB6038727.1"/>
    </source>
</evidence>
<organism evidence="3 4">
    <name type="scientific">Phytomonospora endophytica</name>
    <dbReference type="NCBI Taxonomy" id="714109"/>
    <lineage>
        <taxon>Bacteria</taxon>
        <taxon>Bacillati</taxon>
        <taxon>Actinomycetota</taxon>
        <taxon>Actinomycetes</taxon>
        <taxon>Micromonosporales</taxon>
        <taxon>Micromonosporaceae</taxon>
        <taxon>Phytomonospora</taxon>
    </lineage>
</organism>
<dbReference type="Proteomes" id="UP000548476">
    <property type="component" value="Unassembled WGS sequence"/>
</dbReference>
<dbReference type="RefSeq" id="WP_184791511.1">
    <property type="nucleotide sequence ID" value="NZ_BONT01000060.1"/>
</dbReference>
<gene>
    <name evidence="3" type="ORF">HNR73_006613</name>
</gene>
<dbReference type="PROSITE" id="PS50006">
    <property type="entry name" value="FHA_DOMAIN"/>
    <property type="match status" value="1"/>
</dbReference>
<sequence>MAADKVKLLRWDDGSLADRPITEPPGTLLVLSTSGGLSVTPDSAFTVLFGRNYPEVHVCVGANDRNVSRLQGRITREHSRWTLSNLGKSPIRMPGAGLVLTGHRAELPPTYAPLSVLSPRQEYLLEVRVVGPRPQGTGGEVFEDLTITRPKWTLSAEERLVVVCLAQRYLRGEPYPQPLTWGRVAEQLAGRHPQVRWNAHRAANIVGRVRRTLHGAGVAGMVEEEIPQPVGNALNHNLIVELMASTTIKREDLALLGEA</sequence>
<dbReference type="AlphaFoldDB" id="A0A841FZD3"/>